<dbReference type="PANTHER" id="PTHR11063:SF8">
    <property type="entry name" value="DELTA-1-PYRROLINE-5-CARBOXYLATE SYNTHASE"/>
    <property type="match status" value="1"/>
</dbReference>
<dbReference type="HAMAP" id="MF_00412">
    <property type="entry name" value="ProA"/>
    <property type="match status" value="1"/>
</dbReference>
<dbReference type="EC" id="1.2.1.41" evidence="7"/>
<comment type="catalytic activity">
    <reaction evidence="6 7">
        <text>L-glutamate 5-semialdehyde + phosphate + NADP(+) = L-glutamyl 5-phosphate + NADPH + H(+)</text>
        <dbReference type="Rhea" id="RHEA:19541"/>
        <dbReference type="ChEBI" id="CHEBI:15378"/>
        <dbReference type="ChEBI" id="CHEBI:43474"/>
        <dbReference type="ChEBI" id="CHEBI:57783"/>
        <dbReference type="ChEBI" id="CHEBI:58066"/>
        <dbReference type="ChEBI" id="CHEBI:58274"/>
        <dbReference type="ChEBI" id="CHEBI:58349"/>
        <dbReference type="EC" id="1.2.1.41"/>
    </reaction>
</comment>
<dbReference type="KEGG" id="atx:GCD22_00547"/>
<evidence type="ECO:0000256" key="4">
    <source>
        <dbReference type="ARBA" id="ARBA00022857"/>
    </source>
</evidence>
<dbReference type="InterPro" id="IPR000965">
    <property type="entry name" value="GPR_dom"/>
</dbReference>
<feature type="domain" description="Aldehyde dehydrogenase" evidence="9">
    <location>
        <begin position="7"/>
        <end position="284"/>
    </location>
</feature>
<dbReference type="InterPro" id="IPR015590">
    <property type="entry name" value="Aldehyde_DH_dom"/>
</dbReference>
<proteinExistence type="inferred from homology"/>
<name>A0A5P9XM45_ACITH</name>
<feature type="region of interest" description="Disordered" evidence="8">
    <location>
        <begin position="1"/>
        <end position="26"/>
    </location>
</feature>
<sequence length="419" mass="45664">MMDLHQEMEKIGERARSAQRRLQSADSAAKDQALRLMAEFLRRDADNLQRANRKDLRSAEEAGKDAAFIDRLRLDETRIEAMARGLEEIAALPDPVGEITDLRYRPSGIQVGHMRAPLGVIAMIYESRPNVTADAAGLCVKSGNAVILRGGSESLNSNMAIAERLRAALGKAGLPLDLVQYVNTADREAVGVLISMDAHVDVVIPRGGKGLISRIKADATVPVIMHLDGNCHVYVDADADARKALKVVVNAKTQRLGTCNTAESLLIHKDRMEDLLLPIVTALQEKGIEVRACERSLPRLAGAVAATEEDYGTEYLGPIISLKIVDDLDAAIAHINRYGSQHTESILTENYTHARRFLREVDASSLMVNASTRFADGFEYGLGAEIGISTNRLHVRGPVGLEGLTLQKWIVLGDGHIRS</sequence>
<gene>
    <name evidence="7 10" type="primary">proA</name>
    <name evidence="10" type="ORF">GCD22_00547</name>
</gene>
<dbReference type="NCBIfam" id="NF001221">
    <property type="entry name" value="PRK00197.1"/>
    <property type="match status" value="1"/>
</dbReference>
<dbReference type="SUPFAM" id="SSF53720">
    <property type="entry name" value="ALDH-like"/>
    <property type="match status" value="1"/>
</dbReference>
<keyword evidence="4 7" id="KW-0521">NADP</keyword>
<evidence type="ECO:0000256" key="1">
    <source>
        <dbReference type="ARBA" id="ARBA00004985"/>
    </source>
</evidence>
<feature type="compositionally biased region" description="Basic and acidic residues" evidence="8">
    <location>
        <begin position="1"/>
        <end position="16"/>
    </location>
</feature>
<dbReference type="EMBL" id="CP045571">
    <property type="protein sequence ID" value="QFX95051.1"/>
    <property type="molecule type" value="Genomic_DNA"/>
</dbReference>
<evidence type="ECO:0000256" key="2">
    <source>
        <dbReference type="ARBA" id="ARBA00022605"/>
    </source>
</evidence>
<evidence type="ECO:0000256" key="5">
    <source>
        <dbReference type="ARBA" id="ARBA00023002"/>
    </source>
</evidence>
<dbReference type="GO" id="GO:0050661">
    <property type="term" value="F:NADP binding"/>
    <property type="evidence" value="ECO:0007669"/>
    <property type="project" value="InterPro"/>
</dbReference>
<organism evidence="10 11">
    <name type="scientific">Acidithiobacillus thiooxidans ATCC 19377</name>
    <dbReference type="NCBI Taxonomy" id="637390"/>
    <lineage>
        <taxon>Bacteria</taxon>
        <taxon>Pseudomonadati</taxon>
        <taxon>Pseudomonadota</taxon>
        <taxon>Acidithiobacillia</taxon>
        <taxon>Acidithiobacillales</taxon>
        <taxon>Acidithiobacillaceae</taxon>
        <taxon>Acidithiobacillus</taxon>
    </lineage>
</organism>
<protein>
    <recommendedName>
        <fullName evidence="7">Gamma-glutamyl phosphate reductase</fullName>
        <shortName evidence="7">GPR</shortName>
        <ecNumber evidence="7">1.2.1.41</ecNumber>
    </recommendedName>
    <alternativeName>
        <fullName evidence="7">Glutamate-5-semialdehyde dehydrogenase</fullName>
    </alternativeName>
    <alternativeName>
        <fullName evidence="7">Glutamyl-gamma-semialdehyde dehydrogenase</fullName>
        <shortName evidence="7">GSA dehydrogenase</shortName>
    </alternativeName>
</protein>
<comment type="pathway">
    <text evidence="1 7">Amino-acid biosynthesis; L-proline biosynthesis; L-glutamate 5-semialdehyde from L-glutamate: step 2/2.</text>
</comment>
<dbReference type="GeneID" id="60694965"/>
<dbReference type="Pfam" id="PF00171">
    <property type="entry name" value="Aldedh"/>
    <property type="match status" value="2"/>
</dbReference>
<dbReference type="GO" id="GO:0055129">
    <property type="term" value="P:L-proline biosynthetic process"/>
    <property type="evidence" value="ECO:0007669"/>
    <property type="project" value="UniProtKB-UniRule"/>
</dbReference>
<dbReference type="InterPro" id="IPR016163">
    <property type="entry name" value="Ald_DH_C"/>
</dbReference>
<keyword evidence="2 7" id="KW-0028">Amino-acid biosynthesis</keyword>
<evidence type="ECO:0000313" key="11">
    <source>
        <dbReference type="Proteomes" id="UP000363590"/>
    </source>
</evidence>
<dbReference type="InterPro" id="IPR016161">
    <property type="entry name" value="Ald_DH/histidinol_DH"/>
</dbReference>
<dbReference type="FunFam" id="3.40.309.10:FF:000006">
    <property type="entry name" value="Gamma-glutamyl phosphate reductase"/>
    <property type="match status" value="1"/>
</dbReference>
<evidence type="ECO:0000313" key="10">
    <source>
        <dbReference type="EMBL" id="QFX95051.1"/>
    </source>
</evidence>
<dbReference type="Gene3D" id="3.40.309.10">
    <property type="entry name" value="Aldehyde Dehydrogenase, Chain A, domain 2"/>
    <property type="match status" value="1"/>
</dbReference>
<evidence type="ECO:0000256" key="7">
    <source>
        <dbReference type="HAMAP-Rule" id="MF_00412"/>
    </source>
</evidence>
<keyword evidence="3 7" id="KW-0641">Proline biosynthesis</keyword>
<comment type="subcellular location">
    <subcellularLocation>
        <location evidence="7">Cytoplasm</location>
    </subcellularLocation>
</comment>
<dbReference type="UniPathway" id="UPA00098">
    <property type="reaction ID" value="UER00360"/>
</dbReference>
<dbReference type="PROSITE" id="PS01223">
    <property type="entry name" value="PROA"/>
    <property type="match status" value="1"/>
</dbReference>
<dbReference type="GO" id="GO:0004350">
    <property type="term" value="F:glutamate-5-semialdehyde dehydrogenase activity"/>
    <property type="evidence" value="ECO:0007669"/>
    <property type="project" value="UniProtKB-UniRule"/>
</dbReference>
<dbReference type="NCBIfam" id="TIGR00407">
    <property type="entry name" value="proA"/>
    <property type="match status" value="1"/>
</dbReference>
<dbReference type="InterPro" id="IPR016162">
    <property type="entry name" value="Ald_DH_N"/>
</dbReference>
<feature type="domain" description="Aldehyde dehydrogenase" evidence="9">
    <location>
        <begin position="311"/>
        <end position="375"/>
    </location>
</feature>
<dbReference type="PIRSF" id="PIRSF000151">
    <property type="entry name" value="GPR"/>
    <property type="match status" value="1"/>
</dbReference>
<evidence type="ECO:0000256" key="6">
    <source>
        <dbReference type="ARBA" id="ARBA00049024"/>
    </source>
</evidence>
<keyword evidence="5 7" id="KW-0560">Oxidoreductase</keyword>
<keyword evidence="7" id="KW-0963">Cytoplasm</keyword>
<dbReference type="GO" id="GO:0005737">
    <property type="term" value="C:cytoplasm"/>
    <property type="evidence" value="ECO:0007669"/>
    <property type="project" value="UniProtKB-SubCell"/>
</dbReference>
<comment type="function">
    <text evidence="7">Catalyzes the NADPH-dependent reduction of L-glutamate 5-phosphate into L-glutamate 5-semialdehyde and phosphate. The product spontaneously undergoes cyclization to form 1-pyrroline-5-carboxylate.</text>
</comment>
<dbReference type="CDD" id="cd07079">
    <property type="entry name" value="ALDH_F18-19_ProA-GPR"/>
    <property type="match status" value="1"/>
</dbReference>
<dbReference type="PANTHER" id="PTHR11063">
    <property type="entry name" value="GLUTAMATE SEMIALDEHYDE DEHYDROGENASE"/>
    <property type="match status" value="1"/>
</dbReference>
<dbReference type="Proteomes" id="UP000363590">
    <property type="component" value="Chromosome"/>
</dbReference>
<reference evidence="10 11" key="1">
    <citation type="submission" date="2019-10" db="EMBL/GenBank/DDBJ databases">
        <authorList>
            <person name="Wang R."/>
        </authorList>
    </citation>
    <scope>NUCLEOTIDE SEQUENCE [LARGE SCALE GENOMIC DNA]</scope>
    <source>
        <strain evidence="10 11">ATCC 19377</strain>
    </source>
</reference>
<dbReference type="AlphaFoldDB" id="A0A5P9XM45"/>
<evidence type="ECO:0000256" key="8">
    <source>
        <dbReference type="SAM" id="MobiDB-lite"/>
    </source>
</evidence>
<dbReference type="RefSeq" id="WP_226856036.1">
    <property type="nucleotide sequence ID" value="NZ_CP045571.1"/>
</dbReference>
<dbReference type="InterPro" id="IPR020593">
    <property type="entry name" value="G-glutamylP_reductase_CS"/>
</dbReference>
<evidence type="ECO:0000256" key="3">
    <source>
        <dbReference type="ARBA" id="ARBA00022650"/>
    </source>
</evidence>
<comment type="similarity">
    <text evidence="7">Belongs to the gamma-glutamyl phosphate reductase family.</text>
</comment>
<dbReference type="InterPro" id="IPR012134">
    <property type="entry name" value="Glu-5-SA_DH"/>
</dbReference>
<accession>A0A5P9XM45</accession>
<evidence type="ECO:0000259" key="9">
    <source>
        <dbReference type="Pfam" id="PF00171"/>
    </source>
</evidence>
<dbReference type="Gene3D" id="3.40.605.10">
    <property type="entry name" value="Aldehyde Dehydrogenase, Chain A, domain 1"/>
    <property type="match status" value="1"/>
</dbReference>